<dbReference type="GO" id="GO:0052693">
    <property type="term" value="F:epoxyqueuosine reductase activity"/>
    <property type="evidence" value="ECO:0007669"/>
    <property type="project" value="UniProtKB-UniRule"/>
</dbReference>
<feature type="binding site" evidence="17">
    <location>
        <position position="93"/>
    </location>
    <ligand>
        <name>[4Fe-4S] cluster</name>
        <dbReference type="ChEBI" id="CHEBI:49883"/>
    </ligand>
</feature>
<protein>
    <recommendedName>
        <fullName evidence="5 17">Epoxyqueuosine reductase QueH</fullName>
        <ecNumber evidence="4 17">1.17.99.6</ecNumber>
    </recommendedName>
    <alternativeName>
        <fullName evidence="15 17">Queuosine biosynthesis protein QueH</fullName>
    </alternativeName>
</protein>
<dbReference type="EC" id="1.17.99.6" evidence="4 17"/>
<evidence type="ECO:0000256" key="6">
    <source>
        <dbReference type="ARBA" id="ARBA00022485"/>
    </source>
</evidence>
<evidence type="ECO:0000256" key="3">
    <source>
        <dbReference type="ARBA" id="ARBA00008207"/>
    </source>
</evidence>
<dbReference type="InterPro" id="IPR003828">
    <property type="entry name" value="QueH"/>
</dbReference>
<evidence type="ECO:0000256" key="13">
    <source>
        <dbReference type="ARBA" id="ARBA00023157"/>
    </source>
</evidence>
<keyword evidence="6 17" id="KW-0004">4Fe-4S</keyword>
<dbReference type="HOGENOM" id="CLU_056003_0_0_7"/>
<dbReference type="Proteomes" id="UP000008387">
    <property type="component" value="Chromosome"/>
</dbReference>
<dbReference type="AlphaFoldDB" id="F8KQS7"/>
<keyword evidence="19" id="KW-1185">Reference proteome</keyword>
<feature type="disulfide bond" description="Redox-active" evidence="17">
    <location>
        <begin position="175"/>
        <end position="177"/>
    </location>
</feature>
<evidence type="ECO:0000313" key="19">
    <source>
        <dbReference type="Proteomes" id="UP000008387"/>
    </source>
</evidence>
<dbReference type="PANTHER" id="PTHR36701">
    <property type="entry name" value="EPOXYQUEUOSINE REDUCTASE QUEH"/>
    <property type="match status" value="1"/>
</dbReference>
<evidence type="ECO:0000256" key="12">
    <source>
        <dbReference type="ARBA" id="ARBA00023014"/>
    </source>
</evidence>
<dbReference type="UniPathway" id="UPA00392"/>
<dbReference type="PANTHER" id="PTHR36701:SF1">
    <property type="entry name" value="EPOXYQUEUOSINE REDUCTASE QUEH"/>
    <property type="match status" value="1"/>
</dbReference>
<dbReference type="EMBL" id="FR871757">
    <property type="protein sequence ID" value="CCB79081.1"/>
    <property type="molecule type" value="Genomic_DNA"/>
</dbReference>
<evidence type="ECO:0000256" key="5">
    <source>
        <dbReference type="ARBA" id="ARBA00016895"/>
    </source>
</evidence>
<evidence type="ECO:0000256" key="4">
    <source>
        <dbReference type="ARBA" id="ARBA00012622"/>
    </source>
</evidence>
<evidence type="ECO:0000256" key="10">
    <source>
        <dbReference type="ARBA" id="ARBA00023002"/>
    </source>
</evidence>
<feature type="binding site" evidence="17">
    <location>
        <position position="96"/>
    </location>
    <ligand>
        <name>[4Fe-4S] cluster</name>
        <dbReference type="ChEBI" id="CHEBI:49883"/>
    </ligand>
</feature>
<dbReference type="Pfam" id="PF02677">
    <property type="entry name" value="QueH"/>
    <property type="match status" value="1"/>
</dbReference>
<keyword evidence="9 17" id="KW-0671">Queuosine biosynthesis</keyword>
<sequence>MSAPNQILVHICCSVDSHYFLQELAKLYPTSSLVGFFYNPNIHPYEEYLLRLQDVKRSCAQLNITLMEGEYALGAWLEAIKGLEQEKEKGARCNVCFDVRLEACAKLALMLGIQHFSTTLLSSPMKEQAILKQQGEKIALRYGLEFIYVNVRAQGGVSKQNALAKRDKLYRQNYCGCQFALSDQRQAQDKPCMELISPLNRQIHPASIAKRLQVFGERDGLEQNQQDYQLLQQSLQTYLLLRGVVRVGDQVIPSVILNHSMSKQVVIKDLTIQLYSIGATLAEQILAQQHHLQIKPLKIRLGVSVKDESLFLDHRGVATLLNLPDFAPLSYEQELYIRQKLVGLESIQPIIIVPNLGLLNAPINLEIVAQTFTHKNFYLLKAT</sequence>
<evidence type="ECO:0000313" key="18">
    <source>
        <dbReference type="EMBL" id="CCB79081.1"/>
    </source>
</evidence>
<keyword evidence="7 17" id="KW-0819">tRNA processing</keyword>
<comment type="pathway">
    <text evidence="2 17">tRNA modification; tRNA-queuosine biosynthesis.</text>
</comment>
<comment type="function">
    <text evidence="1 17">Catalyzes the conversion of epoxyqueuosine (oQ) to queuosine (Q), which is a hypermodified base found in the wobble positions of tRNA(Asp), tRNA(Asn), tRNA(His) and tRNA(Tyr).</text>
</comment>
<gene>
    <name evidence="17" type="primary">queH</name>
    <name evidence="18" type="ordered locus">HBZC1_00950</name>
</gene>
<feature type="binding site" evidence="17">
    <location>
        <position position="12"/>
    </location>
    <ligand>
        <name>[4Fe-4S] cluster</name>
        <dbReference type="ChEBI" id="CHEBI:49883"/>
    </ligand>
</feature>
<proteinExistence type="inferred from homology"/>
<evidence type="ECO:0000256" key="14">
    <source>
        <dbReference type="ARBA" id="ARBA00023284"/>
    </source>
</evidence>
<comment type="similarity">
    <text evidence="3 17">Belongs to the QueH family.</text>
</comment>
<dbReference type="GO" id="GO:0008616">
    <property type="term" value="P:tRNA queuosine(34) biosynthetic process"/>
    <property type="evidence" value="ECO:0007669"/>
    <property type="project" value="UniProtKB-UniRule"/>
</dbReference>
<dbReference type="RefSeq" id="WP_013889600.1">
    <property type="nucleotide sequence ID" value="NC_015674.1"/>
</dbReference>
<keyword evidence="10 17" id="KW-0560">Oxidoreductase</keyword>
<dbReference type="GO" id="GO:0051539">
    <property type="term" value="F:4 iron, 4 sulfur cluster binding"/>
    <property type="evidence" value="ECO:0007669"/>
    <property type="project" value="UniProtKB-UniRule"/>
</dbReference>
<evidence type="ECO:0000256" key="9">
    <source>
        <dbReference type="ARBA" id="ARBA00022785"/>
    </source>
</evidence>
<dbReference type="GO" id="GO:0046872">
    <property type="term" value="F:metal ion binding"/>
    <property type="evidence" value="ECO:0007669"/>
    <property type="project" value="UniProtKB-KW"/>
</dbReference>
<keyword evidence="13 17" id="KW-1015">Disulfide bond</keyword>
<feature type="binding site" evidence="17">
    <location>
        <position position="13"/>
    </location>
    <ligand>
        <name>[4Fe-4S] cluster</name>
        <dbReference type="ChEBI" id="CHEBI:49883"/>
    </ligand>
</feature>
<dbReference type="STRING" id="1002804.HBZC1_00950"/>
<evidence type="ECO:0000256" key="15">
    <source>
        <dbReference type="ARBA" id="ARBA00031446"/>
    </source>
</evidence>
<dbReference type="HAMAP" id="MF_02089">
    <property type="entry name" value="QueH"/>
    <property type="match status" value="1"/>
</dbReference>
<dbReference type="eggNOG" id="COG1636">
    <property type="taxonomic scope" value="Bacteria"/>
</dbReference>
<keyword evidence="8 17" id="KW-0479">Metal-binding</keyword>
<dbReference type="KEGG" id="hbi:HBZC1_00950"/>
<evidence type="ECO:0000256" key="16">
    <source>
        <dbReference type="ARBA" id="ARBA00047415"/>
    </source>
</evidence>
<reference evidence="18 19" key="1">
    <citation type="journal article" date="2011" name="J. Bacteriol.">
        <title>Genome sequence of Helicobacter bizzozeronii strain CIII-1, an isolate from human gastric mucosa.</title>
        <authorList>
            <person name="Schott T."/>
            <person name="Rossi M."/>
            <person name="Hanninen M.L."/>
        </authorList>
    </citation>
    <scope>NUCLEOTIDE SEQUENCE [LARGE SCALE GENOMIC DNA]</scope>
    <source>
        <strain evidence="18 19">CIII-1</strain>
    </source>
</reference>
<evidence type="ECO:0000256" key="7">
    <source>
        <dbReference type="ARBA" id="ARBA00022694"/>
    </source>
</evidence>
<comment type="catalytic activity">
    <reaction evidence="16 17">
        <text>epoxyqueuosine(34) in tRNA + AH2 = queuosine(34) in tRNA + A + H2O</text>
        <dbReference type="Rhea" id="RHEA:32159"/>
        <dbReference type="Rhea" id="RHEA-COMP:18571"/>
        <dbReference type="Rhea" id="RHEA-COMP:18582"/>
        <dbReference type="ChEBI" id="CHEBI:13193"/>
        <dbReference type="ChEBI" id="CHEBI:15377"/>
        <dbReference type="ChEBI" id="CHEBI:17499"/>
        <dbReference type="ChEBI" id="CHEBI:194431"/>
        <dbReference type="ChEBI" id="CHEBI:194443"/>
        <dbReference type="EC" id="1.17.99.6"/>
    </reaction>
</comment>
<keyword evidence="11 17" id="KW-0408">Iron</keyword>
<evidence type="ECO:0000256" key="8">
    <source>
        <dbReference type="ARBA" id="ARBA00022723"/>
    </source>
</evidence>
<evidence type="ECO:0000256" key="2">
    <source>
        <dbReference type="ARBA" id="ARBA00004691"/>
    </source>
</evidence>
<evidence type="ECO:0000256" key="11">
    <source>
        <dbReference type="ARBA" id="ARBA00023004"/>
    </source>
</evidence>
<evidence type="ECO:0000256" key="1">
    <source>
        <dbReference type="ARBA" id="ARBA00002268"/>
    </source>
</evidence>
<accession>F8KQS7</accession>
<name>F8KQS7_HELBC</name>
<evidence type="ECO:0000256" key="17">
    <source>
        <dbReference type="HAMAP-Rule" id="MF_02089"/>
    </source>
</evidence>
<keyword evidence="12 17" id="KW-0411">Iron-sulfur</keyword>
<organism evidence="18 19">
    <name type="scientific">Helicobacter bizzozeronii (strain CIII-1)</name>
    <dbReference type="NCBI Taxonomy" id="1002804"/>
    <lineage>
        <taxon>Bacteria</taxon>
        <taxon>Pseudomonadati</taxon>
        <taxon>Campylobacterota</taxon>
        <taxon>Epsilonproteobacteria</taxon>
        <taxon>Campylobacterales</taxon>
        <taxon>Helicobacteraceae</taxon>
        <taxon>Helicobacter</taxon>
    </lineage>
</organism>
<keyword evidence="14 17" id="KW-0676">Redox-active center</keyword>